<dbReference type="InParanoid" id="A0A1Y2DVC6"/>
<dbReference type="EMBL" id="MCFJ01000008">
    <property type="protein sequence ID" value="ORY63242.1"/>
    <property type="molecule type" value="Genomic_DNA"/>
</dbReference>
<gene>
    <name evidence="1" type="ORF">BCR38DRAFT_436292</name>
</gene>
<dbReference type="AlphaFoldDB" id="A0A1Y2DVC6"/>
<name>A0A1Y2DVC6_9PEZI</name>
<protein>
    <submittedName>
        <fullName evidence="1">Uncharacterized protein</fullName>
    </submittedName>
</protein>
<dbReference type="Proteomes" id="UP000193689">
    <property type="component" value="Unassembled WGS sequence"/>
</dbReference>
<dbReference type="GeneID" id="63776658"/>
<keyword evidence="2" id="KW-1185">Reference proteome</keyword>
<evidence type="ECO:0000313" key="1">
    <source>
        <dbReference type="EMBL" id="ORY63242.1"/>
    </source>
</evidence>
<dbReference type="OrthoDB" id="125347at2759"/>
<reference evidence="1 2" key="1">
    <citation type="submission" date="2016-07" db="EMBL/GenBank/DDBJ databases">
        <title>Pervasive Adenine N6-methylation of Active Genes in Fungi.</title>
        <authorList>
            <consortium name="DOE Joint Genome Institute"/>
            <person name="Mondo S.J."/>
            <person name="Dannebaum R.O."/>
            <person name="Kuo R.C."/>
            <person name="Labutti K."/>
            <person name="Haridas S."/>
            <person name="Kuo A."/>
            <person name="Salamov A."/>
            <person name="Ahrendt S.R."/>
            <person name="Lipzen A."/>
            <person name="Sullivan W."/>
            <person name="Andreopoulos W.B."/>
            <person name="Clum A."/>
            <person name="Lindquist E."/>
            <person name="Daum C."/>
            <person name="Ramamoorthy G.K."/>
            <person name="Gryganskyi A."/>
            <person name="Culley D."/>
            <person name="Magnuson J.K."/>
            <person name="James T.Y."/>
            <person name="O'Malley M.A."/>
            <person name="Stajich J.E."/>
            <person name="Spatafora J.W."/>
            <person name="Visel A."/>
            <person name="Grigoriev I.V."/>
        </authorList>
    </citation>
    <scope>NUCLEOTIDE SEQUENCE [LARGE SCALE GENOMIC DNA]</scope>
    <source>
        <strain evidence="1 2">CBS 129021</strain>
    </source>
</reference>
<organism evidence="1 2">
    <name type="scientific">Pseudomassariella vexata</name>
    <dbReference type="NCBI Taxonomy" id="1141098"/>
    <lineage>
        <taxon>Eukaryota</taxon>
        <taxon>Fungi</taxon>
        <taxon>Dikarya</taxon>
        <taxon>Ascomycota</taxon>
        <taxon>Pezizomycotina</taxon>
        <taxon>Sordariomycetes</taxon>
        <taxon>Xylariomycetidae</taxon>
        <taxon>Amphisphaeriales</taxon>
        <taxon>Pseudomassariaceae</taxon>
        <taxon>Pseudomassariella</taxon>
    </lineage>
</organism>
<dbReference type="STRING" id="1141098.A0A1Y2DVC6"/>
<dbReference type="RefSeq" id="XP_040714899.1">
    <property type="nucleotide sequence ID" value="XM_040860446.1"/>
</dbReference>
<comment type="caution">
    <text evidence="1">The sequence shown here is derived from an EMBL/GenBank/DDBJ whole genome shotgun (WGS) entry which is preliminary data.</text>
</comment>
<evidence type="ECO:0000313" key="2">
    <source>
        <dbReference type="Proteomes" id="UP000193689"/>
    </source>
</evidence>
<accession>A0A1Y2DVC6</accession>
<proteinExistence type="predicted"/>
<sequence length="99" mass="11331">MDISNVLNPEGETVRDSLEELDELILAQFTSPQREEQDEELVVEPFVSVQEALEALAKLRLYQEQSGGDTGLILQLNRQERQLRVVREESLQQSDGRSF</sequence>